<feature type="compositionally biased region" description="Basic and acidic residues" evidence="2">
    <location>
        <begin position="368"/>
        <end position="383"/>
    </location>
</feature>
<feature type="domain" description="PTHB1 C-terminal helix bundle" evidence="5">
    <location>
        <begin position="226"/>
        <end position="305"/>
    </location>
</feature>
<dbReference type="Pfam" id="PF23339">
    <property type="entry name" value="PTHB1_CtH"/>
    <property type="match status" value="1"/>
</dbReference>
<feature type="compositionally biased region" description="Basic and acidic residues" evidence="2">
    <location>
        <begin position="396"/>
        <end position="456"/>
    </location>
</feature>
<keyword evidence="7" id="KW-1185">Reference proteome</keyword>
<dbReference type="GO" id="GO:0060271">
    <property type="term" value="P:cilium assembly"/>
    <property type="evidence" value="ECO:0007669"/>
    <property type="project" value="TreeGrafter"/>
</dbReference>
<feature type="coiled-coil region" evidence="1">
    <location>
        <begin position="185"/>
        <end position="212"/>
    </location>
</feature>
<reference evidence="6" key="1">
    <citation type="submission" date="2023-07" db="EMBL/GenBank/DDBJ databases">
        <title>Chromosome-level Genome Assembly of Striped Snakehead (Channa striata).</title>
        <authorList>
            <person name="Liu H."/>
        </authorList>
    </citation>
    <scope>NUCLEOTIDE SEQUENCE</scope>
    <source>
        <strain evidence="6">Gz</strain>
        <tissue evidence="6">Muscle</tissue>
    </source>
</reference>
<feature type="non-terminal residue" evidence="6">
    <location>
        <position position="477"/>
    </location>
</feature>
<dbReference type="PANTHER" id="PTHR20991">
    <property type="entry name" value="PARATHYROID HORMONE-RESPONSIVE B1 GENE"/>
    <property type="match status" value="1"/>
</dbReference>
<keyword evidence="1" id="KW-0175">Coiled coil</keyword>
<dbReference type="AlphaFoldDB" id="A0AA88SW02"/>
<dbReference type="InterPro" id="IPR055363">
    <property type="entry name" value="PTHB1_hp_dom"/>
</dbReference>
<evidence type="ECO:0000259" key="5">
    <source>
        <dbReference type="Pfam" id="PF23339"/>
    </source>
</evidence>
<gene>
    <name evidence="6" type="ORF">Q5P01_011758</name>
</gene>
<dbReference type="Pfam" id="PF23338">
    <property type="entry name" value="PTHB1_hp"/>
    <property type="match status" value="1"/>
</dbReference>
<evidence type="ECO:0008006" key="8">
    <source>
        <dbReference type="Google" id="ProtNLM"/>
    </source>
</evidence>
<organism evidence="6 7">
    <name type="scientific">Channa striata</name>
    <name type="common">Snakehead murrel</name>
    <name type="synonym">Ophicephalus striatus</name>
    <dbReference type="NCBI Taxonomy" id="64152"/>
    <lineage>
        <taxon>Eukaryota</taxon>
        <taxon>Metazoa</taxon>
        <taxon>Chordata</taxon>
        <taxon>Craniata</taxon>
        <taxon>Vertebrata</taxon>
        <taxon>Euteleostomi</taxon>
        <taxon>Actinopterygii</taxon>
        <taxon>Neopterygii</taxon>
        <taxon>Teleostei</taxon>
        <taxon>Neoteleostei</taxon>
        <taxon>Acanthomorphata</taxon>
        <taxon>Anabantaria</taxon>
        <taxon>Anabantiformes</taxon>
        <taxon>Channoidei</taxon>
        <taxon>Channidae</taxon>
        <taxon>Channa</taxon>
    </lineage>
</organism>
<evidence type="ECO:0000259" key="4">
    <source>
        <dbReference type="Pfam" id="PF23338"/>
    </source>
</evidence>
<dbReference type="Proteomes" id="UP001187415">
    <property type="component" value="Unassembled WGS sequence"/>
</dbReference>
<dbReference type="GO" id="GO:0034464">
    <property type="term" value="C:BBSome"/>
    <property type="evidence" value="ECO:0007669"/>
    <property type="project" value="InterPro"/>
</dbReference>
<dbReference type="GO" id="GO:0016020">
    <property type="term" value="C:membrane"/>
    <property type="evidence" value="ECO:0007669"/>
    <property type="project" value="TreeGrafter"/>
</dbReference>
<name>A0AA88SW02_CHASR</name>
<feature type="compositionally biased region" description="Low complexity" evidence="2">
    <location>
        <begin position="384"/>
        <end position="395"/>
    </location>
</feature>
<feature type="domain" description="PTHB1 platform" evidence="3">
    <location>
        <begin position="12"/>
        <end position="119"/>
    </location>
</feature>
<evidence type="ECO:0000313" key="7">
    <source>
        <dbReference type="Proteomes" id="UP001187415"/>
    </source>
</evidence>
<sequence>VPRVLQSRFSLPLALVCVPSSPAKTTKFKITVDTNQPPVDLKLIFPEFSAKSEDKDGNSLAFQFLSGAKVAVLASKTSQRYRIQSDSFEDMWLVVKELVHRFNQHFSKMGVKDFKKSFSGPLPLQEYFLSVDHHFQLRVSAQQYQDLLSERAVQFRAIQRRLLTRFKDKTPAPLQNLDTLLDATYSQVMALAEAAEENRAQLEEAFVRLRSATHLLVLLLSLWQGLTPDQTAILEATLLPLLQDTPQLGWEESCDAAVSHLLRTCLSRSPKDQATSLAQAGGPVLSLPRDTARLKKHITLLCDRIAKGGRLTLASEGNVQVPAQVQNLAAPGGVEPIAEVPGDGEELGLPREATKFVKKKQPSKKVKKDKDSKEKKEVSRETSEATVTEEVGGTEEPVKELTKVKESKKDSSKEAKEDVKKESKKESSSSREKKEKKERDKDKEGKEASKDSGDKKVSRKSSVKVKEKKKEPEALDG</sequence>
<feature type="domain" description="PTHB1 hairpin" evidence="4">
    <location>
        <begin position="121"/>
        <end position="224"/>
    </location>
</feature>
<dbReference type="PANTHER" id="PTHR20991:SF0">
    <property type="entry name" value="PROTEIN PTHB1"/>
    <property type="match status" value="1"/>
</dbReference>
<dbReference type="Pfam" id="PF23337">
    <property type="entry name" value="PTHB1_pf"/>
    <property type="match status" value="1"/>
</dbReference>
<evidence type="ECO:0000256" key="2">
    <source>
        <dbReference type="SAM" id="MobiDB-lite"/>
    </source>
</evidence>
<evidence type="ECO:0000313" key="6">
    <source>
        <dbReference type="EMBL" id="KAK2845099.1"/>
    </source>
</evidence>
<dbReference type="EMBL" id="JAUPFM010000008">
    <property type="protein sequence ID" value="KAK2845099.1"/>
    <property type="molecule type" value="Genomic_DNA"/>
</dbReference>
<evidence type="ECO:0000259" key="3">
    <source>
        <dbReference type="Pfam" id="PF23337"/>
    </source>
</evidence>
<proteinExistence type="predicted"/>
<feature type="compositionally biased region" description="Basic residues" evidence="2">
    <location>
        <begin position="356"/>
        <end position="367"/>
    </location>
</feature>
<feature type="region of interest" description="Disordered" evidence="2">
    <location>
        <begin position="339"/>
        <end position="477"/>
    </location>
</feature>
<dbReference type="InterPro" id="IPR055362">
    <property type="entry name" value="PTHB1_pf_dom"/>
</dbReference>
<comment type="caution">
    <text evidence="6">The sequence shown here is derived from an EMBL/GenBank/DDBJ whole genome shotgun (WGS) entry which is preliminary data.</text>
</comment>
<accession>A0AA88SW02</accession>
<evidence type="ECO:0000256" key="1">
    <source>
        <dbReference type="SAM" id="Coils"/>
    </source>
</evidence>
<dbReference type="InterPro" id="IPR055364">
    <property type="entry name" value="PTHB1_CtH_dom"/>
</dbReference>
<feature type="compositionally biased region" description="Basic and acidic residues" evidence="2">
    <location>
        <begin position="464"/>
        <end position="477"/>
    </location>
</feature>
<protein>
    <recommendedName>
        <fullName evidence="8">Bardet-Biedl syndrome 9</fullName>
    </recommendedName>
</protein>
<dbReference type="InterPro" id="IPR026511">
    <property type="entry name" value="PTHB1"/>
</dbReference>